<evidence type="ECO:0000256" key="1">
    <source>
        <dbReference type="SAM" id="MobiDB-lite"/>
    </source>
</evidence>
<evidence type="ECO:0000313" key="2">
    <source>
        <dbReference type="EMBL" id="MFD2465477.1"/>
    </source>
</evidence>
<keyword evidence="3" id="KW-1185">Reference proteome</keyword>
<sequence>MKNQGERYRNNDDSSPLASQASVAPVNGSSIRATRLGLQFPDRPIGFPEWQQAGLKIARMADSSAWYMGDWLAYGEAQFENKYRRAAEAVGLNYQTLRNFAWVARRFPLSRRRDKLTFYHHMEVAKLSDVEQERWLDRAVRERWSVRRLRQCVKNASCLGTAAEDATPVMRKISADRTRVDRWRAAAEQVNNSLDDWILLTLDDAACQLLDT</sequence>
<feature type="region of interest" description="Disordered" evidence="1">
    <location>
        <begin position="1"/>
        <end position="25"/>
    </location>
</feature>
<feature type="compositionally biased region" description="Polar residues" evidence="1">
    <location>
        <begin position="13"/>
        <end position="25"/>
    </location>
</feature>
<evidence type="ECO:0000313" key="3">
    <source>
        <dbReference type="Proteomes" id="UP001597419"/>
    </source>
</evidence>
<dbReference type="NCBIfam" id="NF038070">
    <property type="entry name" value="LmbU_fam_TF"/>
    <property type="match status" value="1"/>
</dbReference>
<name>A0ABW5GX05_9PSEU</name>
<organism evidence="2 3">
    <name type="scientific">Amycolatopsis samaneae</name>
    <dbReference type="NCBI Taxonomy" id="664691"/>
    <lineage>
        <taxon>Bacteria</taxon>
        <taxon>Bacillati</taxon>
        <taxon>Actinomycetota</taxon>
        <taxon>Actinomycetes</taxon>
        <taxon>Pseudonocardiales</taxon>
        <taxon>Pseudonocardiaceae</taxon>
        <taxon>Amycolatopsis</taxon>
    </lineage>
</organism>
<protein>
    <submittedName>
        <fullName evidence="2">LmbU family transcriptional regulator</fullName>
    </submittedName>
</protein>
<reference evidence="3" key="1">
    <citation type="journal article" date="2019" name="Int. J. Syst. Evol. Microbiol.">
        <title>The Global Catalogue of Microorganisms (GCM) 10K type strain sequencing project: providing services to taxonomists for standard genome sequencing and annotation.</title>
        <authorList>
            <consortium name="The Broad Institute Genomics Platform"/>
            <consortium name="The Broad Institute Genome Sequencing Center for Infectious Disease"/>
            <person name="Wu L."/>
            <person name="Ma J."/>
        </authorList>
    </citation>
    <scope>NUCLEOTIDE SEQUENCE [LARGE SCALE GENOMIC DNA]</scope>
    <source>
        <strain evidence="3">CGMCC 4.7643</strain>
    </source>
</reference>
<gene>
    <name evidence="2" type="ORF">ACFSYJ_43140</name>
</gene>
<dbReference type="Proteomes" id="UP001597419">
    <property type="component" value="Unassembled WGS sequence"/>
</dbReference>
<comment type="caution">
    <text evidence="2">The sequence shown here is derived from an EMBL/GenBank/DDBJ whole genome shotgun (WGS) entry which is preliminary data.</text>
</comment>
<accession>A0ABW5GX05</accession>
<dbReference type="EMBL" id="JBHUKU010000033">
    <property type="protein sequence ID" value="MFD2465477.1"/>
    <property type="molecule type" value="Genomic_DNA"/>
</dbReference>
<dbReference type="RefSeq" id="WP_345407105.1">
    <property type="nucleotide sequence ID" value="NZ_BAABHG010000021.1"/>
</dbReference>
<dbReference type="InterPro" id="IPR049735">
    <property type="entry name" value="NovE/LmbU-like"/>
</dbReference>
<feature type="compositionally biased region" description="Basic and acidic residues" evidence="1">
    <location>
        <begin position="1"/>
        <end position="12"/>
    </location>
</feature>
<proteinExistence type="predicted"/>